<organism evidence="1 2">
    <name type="scientific">Mycolicibacterium aurum</name>
    <name type="common">Mycobacterium aurum</name>
    <dbReference type="NCBI Taxonomy" id="1791"/>
    <lineage>
        <taxon>Bacteria</taxon>
        <taxon>Bacillati</taxon>
        <taxon>Actinomycetota</taxon>
        <taxon>Actinomycetes</taxon>
        <taxon>Mycobacteriales</taxon>
        <taxon>Mycobacteriaceae</taxon>
        <taxon>Mycolicibacterium</taxon>
    </lineage>
</organism>
<evidence type="ECO:0000313" key="2">
    <source>
        <dbReference type="Proteomes" id="UP000279306"/>
    </source>
</evidence>
<accession>A0A448IJF4</accession>
<keyword evidence="2" id="KW-1185">Reference proteome</keyword>
<dbReference type="EMBL" id="LR134356">
    <property type="protein sequence ID" value="VEG52556.1"/>
    <property type="molecule type" value="Genomic_DNA"/>
</dbReference>
<dbReference type="STRING" id="1791.GCA_001049355_00467"/>
<evidence type="ECO:0000313" key="1">
    <source>
        <dbReference type="EMBL" id="VEG52556.1"/>
    </source>
</evidence>
<protein>
    <submittedName>
        <fullName evidence="1">Uncharacterized protein</fullName>
    </submittedName>
</protein>
<dbReference type="AlphaFoldDB" id="A0A448IJF4"/>
<dbReference type="Proteomes" id="UP000279306">
    <property type="component" value="Chromosome"/>
</dbReference>
<dbReference type="KEGG" id="mauu:NCTC10437_01514"/>
<sequence length="60" mass="5922">MNSNSTVFGVSAVGMSRALHAPIGAHPAIAAATAVAAAPRKRRAAAATAVASVRGFTFNT</sequence>
<gene>
    <name evidence="1" type="ORF">NCTC10437_01514</name>
</gene>
<proteinExistence type="predicted"/>
<name>A0A448IJF4_MYCAU</name>
<reference evidence="1 2" key="1">
    <citation type="submission" date="2018-12" db="EMBL/GenBank/DDBJ databases">
        <authorList>
            <consortium name="Pathogen Informatics"/>
        </authorList>
    </citation>
    <scope>NUCLEOTIDE SEQUENCE [LARGE SCALE GENOMIC DNA]</scope>
    <source>
        <strain evidence="1 2">NCTC10437</strain>
    </source>
</reference>